<evidence type="ECO:0000256" key="3">
    <source>
        <dbReference type="ARBA" id="ARBA00022475"/>
    </source>
</evidence>
<evidence type="ECO:0000256" key="9">
    <source>
        <dbReference type="ARBA" id="ARBA00022840"/>
    </source>
</evidence>
<dbReference type="InterPro" id="IPR000829">
    <property type="entry name" value="DAGK"/>
</dbReference>
<dbReference type="Proteomes" id="UP001429357">
    <property type="component" value="Unassembled WGS sequence"/>
</dbReference>
<dbReference type="Pfam" id="PF01219">
    <property type="entry name" value="DAGK_prokar"/>
    <property type="match status" value="1"/>
</dbReference>
<organism evidence="16 17">
    <name type="scientific">Enterococcus diestrammenae</name>
    <dbReference type="NCBI Taxonomy" id="1155073"/>
    <lineage>
        <taxon>Bacteria</taxon>
        <taxon>Bacillati</taxon>
        <taxon>Bacillota</taxon>
        <taxon>Bacilli</taxon>
        <taxon>Lactobacillales</taxon>
        <taxon>Enterococcaceae</taxon>
        <taxon>Enterococcus</taxon>
    </lineage>
</organism>
<keyword evidence="6 15" id="KW-0812">Transmembrane</keyword>
<comment type="subcellular location">
    <subcellularLocation>
        <location evidence="1">Cell membrane</location>
        <topology evidence="1">Multi-pass membrane protein</topology>
    </subcellularLocation>
</comment>
<evidence type="ECO:0000256" key="4">
    <source>
        <dbReference type="ARBA" id="ARBA00022516"/>
    </source>
</evidence>
<keyword evidence="3" id="KW-1003">Cell membrane</keyword>
<keyword evidence="11" id="KW-0443">Lipid metabolism</keyword>
<dbReference type="Gene3D" id="1.10.287.3610">
    <property type="match status" value="1"/>
</dbReference>
<dbReference type="PANTHER" id="PTHR34299">
    <property type="entry name" value="DIACYLGLYCEROL KINASE"/>
    <property type="match status" value="1"/>
</dbReference>
<accession>A0ABV0F0W8</accession>
<keyword evidence="5" id="KW-0808">Transferase</keyword>
<feature type="transmembrane region" description="Helical" evidence="15">
    <location>
        <begin position="62"/>
        <end position="81"/>
    </location>
</feature>
<evidence type="ECO:0000256" key="6">
    <source>
        <dbReference type="ARBA" id="ARBA00022692"/>
    </source>
</evidence>
<dbReference type="PANTHER" id="PTHR34299:SF1">
    <property type="entry name" value="DIACYLGLYCEROL KINASE"/>
    <property type="match status" value="1"/>
</dbReference>
<comment type="similarity">
    <text evidence="2">Belongs to the bacterial diacylglycerol kinase family.</text>
</comment>
<keyword evidence="14" id="KW-1208">Phospholipid metabolism</keyword>
<evidence type="ECO:0000256" key="2">
    <source>
        <dbReference type="ARBA" id="ARBA00005967"/>
    </source>
</evidence>
<protein>
    <submittedName>
        <fullName evidence="16">Diacylglycerol kinase</fullName>
    </submittedName>
</protein>
<keyword evidence="17" id="KW-1185">Reference proteome</keyword>
<keyword evidence="4" id="KW-0444">Lipid biosynthesis</keyword>
<evidence type="ECO:0000256" key="1">
    <source>
        <dbReference type="ARBA" id="ARBA00004651"/>
    </source>
</evidence>
<keyword evidence="13" id="KW-0594">Phospholipid biosynthesis</keyword>
<evidence type="ECO:0000256" key="12">
    <source>
        <dbReference type="ARBA" id="ARBA00023136"/>
    </source>
</evidence>
<keyword evidence="10 15" id="KW-1133">Transmembrane helix</keyword>
<keyword evidence="12 15" id="KW-0472">Membrane</keyword>
<evidence type="ECO:0000256" key="11">
    <source>
        <dbReference type="ARBA" id="ARBA00023098"/>
    </source>
</evidence>
<dbReference type="CDD" id="cd14265">
    <property type="entry name" value="UDPK_IM_like"/>
    <property type="match status" value="1"/>
</dbReference>
<keyword evidence="9" id="KW-0067">ATP-binding</keyword>
<reference evidence="16" key="1">
    <citation type="submission" date="2016-06" db="EMBL/GenBank/DDBJ databases">
        <authorList>
            <person name="Van Tyne D."/>
        </authorList>
    </citation>
    <scope>NUCLEOTIDE SEQUENCE</scope>
    <source>
        <strain evidence="16">JM9A</strain>
    </source>
</reference>
<evidence type="ECO:0000256" key="10">
    <source>
        <dbReference type="ARBA" id="ARBA00022989"/>
    </source>
</evidence>
<evidence type="ECO:0000256" key="13">
    <source>
        <dbReference type="ARBA" id="ARBA00023209"/>
    </source>
</evidence>
<feature type="transmembrane region" description="Helical" evidence="15">
    <location>
        <begin position="40"/>
        <end position="56"/>
    </location>
</feature>
<reference evidence="16" key="2">
    <citation type="submission" date="2024-02" db="EMBL/GenBank/DDBJ databases">
        <title>The Genome Sequence of Enterococcus diestrammenae JM9A.</title>
        <authorList>
            <person name="Earl A."/>
            <person name="Manson A."/>
            <person name="Gilmore M."/>
            <person name="Sanders J."/>
            <person name="Shea T."/>
            <person name="Howe W."/>
            <person name="Livny J."/>
            <person name="Cuomo C."/>
            <person name="Neafsey D."/>
            <person name="Birren B."/>
        </authorList>
    </citation>
    <scope>NUCLEOTIDE SEQUENCE</scope>
    <source>
        <strain evidence="16">JM9A</strain>
    </source>
</reference>
<keyword evidence="7" id="KW-0547">Nucleotide-binding</keyword>
<name>A0ABV0F0W8_9ENTE</name>
<dbReference type="GO" id="GO:0016301">
    <property type="term" value="F:kinase activity"/>
    <property type="evidence" value="ECO:0007669"/>
    <property type="project" value="UniProtKB-KW"/>
</dbReference>
<evidence type="ECO:0000256" key="5">
    <source>
        <dbReference type="ARBA" id="ARBA00022679"/>
    </source>
</evidence>
<comment type="caution">
    <text evidence="16">The sequence shown here is derived from an EMBL/GenBank/DDBJ whole genome shotgun (WGS) entry which is preliminary data.</text>
</comment>
<evidence type="ECO:0000256" key="15">
    <source>
        <dbReference type="SAM" id="Phobius"/>
    </source>
</evidence>
<dbReference type="EMBL" id="MAEI02000001">
    <property type="protein sequence ID" value="MEO1781695.1"/>
    <property type="molecule type" value="Genomic_DNA"/>
</dbReference>
<gene>
    <name evidence="16" type="ORF">BAU18_001282</name>
</gene>
<sequence>MLMDSKDKNTQKNKTFIASVEFAITGVKTVFKDEKNMRRHAVLGALALLAGLIFRLDAREWLWLLLAIFLVWLVEIINTVFENVVDMVTDFHFHPIGKKIKDMAAGAVLLTSGFALIVAAFLFIPKLWQIFQ</sequence>
<feature type="transmembrane region" description="Helical" evidence="15">
    <location>
        <begin position="102"/>
        <end position="124"/>
    </location>
</feature>
<dbReference type="InterPro" id="IPR036945">
    <property type="entry name" value="DAGK_sf"/>
</dbReference>
<evidence type="ECO:0000256" key="14">
    <source>
        <dbReference type="ARBA" id="ARBA00023264"/>
    </source>
</evidence>
<evidence type="ECO:0000256" key="8">
    <source>
        <dbReference type="ARBA" id="ARBA00022777"/>
    </source>
</evidence>
<proteinExistence type="inferred from homology"/>
<evidence type="ECO:0000313" key="16">
    <source>
        <dbReference type="EMBL" id="MEO1781695.1"/>
    </source>
</evidence>
<evidence type="ECO:0000256" key="7">
    <source>
        <dbReference type="ARBA" id="ARBA00022741"/>
    </source>
</evidence>
<dbReference type="RefSeq" id="WP_161868414.1">
    <property type="nucleotide sequence ID" value="NZ_MAEI02000001.1"/>
</dbReference>
<dbReference type="InterPro" id="IPR033717">
    <property type="entry name" value="UDPK"/>
</dbReference>
<keyword evidence="8 16" id="KW-0418">Kinase</keyword>
<evidence type="ECO:0000313" key="17">
    <source>
        <dbReference type="Proteomes" id="UP001429357"/>
    </source>
</evidence>